<reference evidence="4" key="1">
    <citation type="journal article" date="2019" name="Int. J. Syst. Evol. Microbiol.">
        <title>The Global Catalogue of Microorganisms (GCM) 10K type strain sequencing project: providing services to taxonomists for standard genome sequencing and annotation.</title>
        <authorList>
            <consortium name="The Broad Institute Genomics Platform"/>
            <consortium name="The Broad Institute Genome Sequencing Center for Infectious Disease"/>
            <person name="Wu L."/>
            <person name="Ma J."/>
        </authorList>
    </citation>
    <scope>NUCLEOTIDE SEQUENCE [LARGE SCALE GENOMIC DNA]</scope>
    <source>
        <strain evidence="4">JCM 17021</strain>
    </source>
</reference>
<keyword evidence="4" id="KW-1185">Reference proteome</keyword>
<dbReference type="InterPro" id="IPR059026">
    <property type="entry name" value="LpqB_N"/>
</dbReference>
<dbReference type="Pfam" id="PF25976">
    <property type="entry name" value="LpqB_N"/>
    <property type="match status" value="1"/>
</dbReference>
<keyword evidence="1" id="KW-0472">Membrane</keyword>
<evidence type="ECO:0000313" key="3">
    <source>
        <dbReference type="EMBL" id="GAA3866240.1"/>
    </source>
</evidence>
<organism evidence="3 4">
    <name type="scientific">Leifsonia kafniensis</name>
    <dbReference type="NCBI Taxonomy" id="475957"/>
    <lineage>
        <taxon>Bacteria</taxon>
        <taxon>Bacillati</taxon>
        <taxon>Actinomycetota</taxon>
        <taxon>Actinomycetes</taxon>
        <taxon>Micrococcales</taxon>
        <taxon>Microbacteriaceae</taxon>
        <taxon>Leifsonia</taxon>
    </lineage>
</organism>
<comment type="caution">
    <text evidence="3">The sequence shown here is derived from an EMBL/GenBank/DDBJ whole genome shotgun (WGS) entry which is preliminary data.</text>
</comment>
<dbReference type="Proteomes" id="UP001501803">
    <property type="component" value="Unassembled WGS sequence"/>
</dbReference>
<protein>
    <recommendedName>
        <fullName evidence="2">Lipoprotein LpqB N-terminal domain-containing protein</fullName>
    </recommendedName>
</protein>
<sequence>MTTSKTTHDRTLGVILAVIAGLVIVAVAVVLSRGEPKLLDAATPPGVVQRYSAALIDGDETAAQQYLTPAVREQCDRLDSVYTDNLRVALVSTTERADSADVKVSLITSSEGGLFGPSEYETAEKFSLAKIDGAWLIDTTPWQLTICSNAAGS</sequence>
<gene>
    <name evidence="3" type="ORF">GCM10022381_07350</name>
</gene>
<keyword evidence="1" id="KW-1133">Transmembrane helix</keyword>
<dbReference type="RefSeq" id="WP_345062385.1">
    <property type="nucleotide sequence ID" value="NZ_BAABCN010000002.1"/>
</dbReference>
<evidence type="ECO:0000259" key="2">
    <source>
        <dbReference type="Pfam" id="PF25976"/>
    </source>
</evidence>
<feature type="domain" description="Lipoprotein LpqB N-terminal" evidence="2">
    <location>
        <begin position="41"/>
        <end position="149"/>
    </location>
</feature>
<dbReference type="EMBL" id="BAABCN010000002">
    <property type="protein sequence ID" value="GAA3866240.1"/>
    <property type="molecule type" value="Genomic_DNA"/>
</dbReference>
<evidence type="ECO:0000313" key="4">
    <source>
        <dbReference type="Proteomes" id="UP001501803"/>
    </source>
</evidence>
<accession>A0ABP7K617</accession>
<proteinExistence type="predicted"/>
<name>A0ABP7K617_9MICO</name>
<evidence type="ECO:0000256" key="1">
    <source>
        <dbReference type="SAM" id="Phobius"/>
    </source>
</evidence>
<keyword evidence="1" id="KW-0812">Transmembrane</keyword>
<feature type="transmembrane region" description="Helical" evidence="1">
    <location>
        <begin position="12"/>
        <end position="31"/>
    </location>
</feature>